<feature type="transmembrane region" description="Helical" evidence="1">
    <location>
        <begin position="114"/>
        <end position="133"/>
    </location>
</feature>
<keyword evidence="1" id="KW-0812">Transmembrane</keyword>
<accession>A0A1G6SSR4</accession>
<feature type="transmembrane region" description="Helical" evidence="1">
    <location>
        <begin position="234"/>
        <end position="252"/>
    </location>
</feature>
<evidence type="ECO:0000313" key="2">
    <source>
        <dbReference type="EMBL" id="SDD19838.1"/>
    </source>
</evidence>
<sequence length="290" mass="30453">MLRTWNRPLVLFSGLMVGWGVASLIGLIVDDRVFLGAPIWAKPLKFSVSFALYGLSWAWLVSLHPKPPRALNRIAVVLVATSLIEMVIITGQVVRGTGSHFNSLTPFDSMLFQVMGITVAVLWVGTLLLALRLGARRLAPAPELLAIRLGMAISLVGMLQAGLMVANVSGVDGFEGGHSVGVPDGGPGMFLTGWSTIGGDLRVGHFIGLHALQLLPLAAMLLRGRADERSSVRVVWSLGLGYAGLVALVTWQALRGQPLIAPDWITGTAFGVLAAAVAAGLASARAKAAA</sequence>
<name>A0A1G6SSR4_9PSEU</name>
<feature type="transmembrane region" description="Helical" evidence="1">
    <location>
        <begin position="9"/>
        <end position="29"/>
    </location>
</feature>
<dbReference type="Proteomes" id="UP000199501">
    <property type="component" value="Unassembled WGS sequence"/>
</dbReference>
<reference evidence="3" key="1">
    <citation type="submission" date="2016-10" db="EMBL/GenBank/DDBJ databases">
        <authorList>
            <person name="Varghese N."/>
            <person name="Submissions S."/>
        </authorList>
    </citation>
    <scope>NUCLEOTIDE SEQUENCE [LARGE SCALE GENOMIC DNA]</scope>
    <source>
        <strain evidence="3">IBRC-M 10403</strain>
    </source>
</reference>
<feature type="transmembrane region" description="Helical" evidence="1">
    <location>
        <begin position="203"/>
        <end position="222"/>
    </location>
</feature>
<dbReference type="RefSeq" id="WP_139190793.1">
    <property type="nucleotide sequence ID" value="NZ_FMZZ01000008.1"/>
</dbReference>
<feature type="transmembrane region" description="Helical" evidence="1">
    <location>
        <begin position="74"/>
        <end position="94"/>
    </location>
</feature>
<feature type="transmembrane region" description="Helical" evidence="1">
    <location>
        <begin position="145"/>
        <end position="166"/>
    </location>
</feature>
<proteinExistence type="predicted"/>
<dbReference type="AlphaFoldDB" id="A0A1G6SSR4"/>
<keyword evidence="1" id="KW-1133">Transmembrane helix</keyword>
<gene>
    <name evidence="2" type="ORF">SAMN05216174_108151</name>
</gene>
<organism evidence="2 3">
    <name type="scientific">Actinokineospora iranica</name>
    <dbReference type="NCBI Taxonomy" id="1271860"/>
    <lineage>
        <taxon>Bacteria</taxon>
        <taxon>Bacillati</taxon>
        <taxon>Actinomycetota</taxon>
        <taxon>Actinomycetes</taxon>
        <taxon>Pseudonocardiales</taxon>
        <taxon>Pseudonocardiaceae</taxon>
        <taxon>Actinokineospora</taxon>
    </lineage>
</organism>
<evidence type="ECO:0000256" key="1">
    <source>
        <dbReference type="SAM" id="Phobius"/>
    </source>
</evidence>
<keyword evidence="1" id="KW-0472">Membrane</keyword>
<evidence type="ECO:0000313" key="3">
    <source>
        <dbReference type="Proteomes" id="UP000199501"/>
    </source>
</evidence>
<dbReference type="OrthoDB" id="343560at2"/>
<protein>
    <submittedName>
        <fullName evidence="2">Uncharacterized protein</fullName>
    </submittedName>
</protein>
<dbReference type="EMBL" id="FMZZ01000008">
    <property type="protein sequence ID" value="SDD19838.1"/>
    <property type="molecule type" value="Genomic_DNA"/>
</dbReference>
<feature type="transmembrane region" description="Helical" evidence="1">
    <location>
        <begin position="264"/>
        <end position="284"/>
    </location>
</feature>
<dbReference type="STRING" id="1271860.SAMN05216174_108151"/>
<feature type="transmembrane region" description="Helical" evidence="1">
    <location>
        <begin position="44"/>
        <end position="62"/>
    </location>
</feature>
<keyword evidence="3" id="KW-1185">Reference proteome</keyword>